<name>A0ABQ5DLL5_9ASTR</name>
<sequence length="625" mass="72127">MSSLAEFMILSGGDNRPPMLEKHLYDSWKSRMELYMQNREHGRMILESVEHGLLIWPTIEENGVTKTKKYEELSATRKFKLIVNTKLLNSLPPKWSKFMTDVKRVIDLHTTNFDQLNAYLEQHELHANEVCIMCDRNQDPLALVGRQRSFAAGTSGIRAKISRTRGNNLGQQRVVKCFNYQGEGHMAIQCSKPKRKRDATWFRDKVLLVEAQGSGKVLNEEELAFLADLGVLEAKSVLMANLSSYRSDVLSEVPHSNNTHNDMLNQSVQEMSYSEQTHLVNYPKNEITSDSNIIPYSQYLLETQNAAVKKDNLMANESLSAKLERYKERVKLLEERQNVELSTREKLILDDIIQDKNAQFADFEKEINSLKQTLSEQLKEKESLKQALGFQNPFYLKKAQQIRPMLYDGSVITKETNVISIADSETLMLEEESRSKMLLNKLNRLSKDFGKHFVSQHDLFDEQAFWLQTSHPNTDQSASSHVKIKAPQELPKCNKCLDLEAELIKQHNMVEKDEYNRLSKSFSKLEQHRISLELAMQLNKEIFQKNNTSVNQTEPTFDHLFELNNLKAQLQAKDTTIEKLKANIKHLNKTSTTNSEKKDIDEIETINIELEHRMAKLIANNEHLK</sequence>
<accession>A0ABQ5DLL5</accession>
<evidence type="ECO:0000313" key="3">
    <source>
        <dbReference type="Proteomes" id="UP001151760"/>
    </source>
</evidence>
<organism evidence="2 3">
    <name type="scientific">Tanacetum coccineum</name>
    <dbReference type="NCBI Taxonomy" id="301880"/>
    <lineage>
        <taxon>Eukaryota</taxon>
        <taxon>Viridiplantae</taxon>
        <taxon>Streptophyta</taxon>
        <taxon>Embryophyta</taxon>
        <taxon>Tracheophyta</taxon>
        <taxon>Spermatophyta</taxon>
        <taxon>Magnoliopsida</taxon>
        <taxon>eudicotyledons</taxon>
        <taxon>Gunneridae</taxon>
        <taxon>Pentapetalae</taxon>
        <taxon>asterids</taxon>
        <taxon>campanulids</taxon>
        <taxon>Asterales</taxon>
        <taxon>Asteraceae</taxon>
        <taxon>Asteroideae</taxon>
        <taxon>Anthemideae</taxon>
        <taxon>Anthemidinae</taxon>
        <taxon>Tanacetum</taxon>
    </lineage>
</organism>
<comment type="caution">
    <text evidence="2">The sequence shown here is derived from an EMBL/GenBank/DDBJ whole genome shotgun (WGS) entry which is preliminary data.</text>
</comment>
<feature type="coiled-coil region" evidence="1">
    <location>
        <begin position="563"/>
        <end position="620"/>
    </location>
</feature>
<reference evidence="2" key="1">
    <citation type="journal article" date="2022" name="Int. J. Mol. Sci.">
        <title>Draft Genome of Tanacetum Coccineum: Genomic Comparison of Closely Related Tanacetum-Family Plants.</title>
        <authorList>
            <person name="Yamashiro T."/>
            <person name="Shiraishi A."/>
            <person name="Nakayama K."/>
            <person name="Satake H."/>
        </authorList>
    </citation>
    <scope>NUCLEOTIDE SEQUENCE</scope>
</reference>
<dbReference type="Proteomes" id="UP001151760">
    <property type="component" value="Unassembled WGS sequence"/>
</dbReference>
<evidence type="ECO:0000313" key="2">
    <source>
        <dbReference type="EMBL" id="GJT39498.1"/>
    </source>
</evidence>
<proteinExistence type="predicted"/>
<keyword evidence="3" id="KW-1185">Reference proteome</keyword>
<feature type="coiled-coil region" evidence="1">
    <location>
        <begin position="316"/>
        <end position="387"/>
    </location>
</feature>
<protein>
    <submittedName>
        <fullName evidence="2">Uncharacterized protein</fullName>
    </submittedName>
</protein>
<keyword evidence="1" id="KW-0175">Coiled coil</keyword>
<reference evidence="2" key="2">
    <citation type="submission" date="2022-01" db="EMBL/GenBank/DDBJ databases">
        <authorList>
            <person name="Yamashiro T."/>
            <person name="Shiraishi A."/>
            <person name="Satake H."/>
            <person name="Nakayama K."/>
        </authorList>
    </citation>
    <scope>NUCLEOTIDE SEQUENCE</scope>
</reference>
<dbReference type="EMBL" id="BQNB010015391">
    <property type="protein sequence ID" value="GJT39498.1"/>
    <property type="molecule type" value="Genomic_DNA"/>
</dbReference>
<evidence type="ECO:0000256" key="1">
    <source>
        <dbReference type="SAM" id="Coils"/>
    </source>
</evidence>
<gene>
    <name evidence="2" type="ORF">Tco_0939363</name>
</gene>